<organism evidence="1 2">
    <name type="scientific">Caerostris extrusa</name>
    <name type="common">Bark spider</name>
    <name type="synonym">Caerostris bankana</name>
    <dbReference type="NCBI Taxonomy" id="172846"/>
    <lineage>
        <taxon>Eukaryota</taxon>
        <taxon>Metazoa</taxon>
        <taxon>Ecdysozoa</taxon>
        <taxon>Arthropoda</taxon>
        <taxon>Chelicerata</taxon>
        <taxon>Arachnida</taxon>
        <taxon>Araneae</taxon>
        <taxon>Araneomorphae</taxon>
        <taxon>Entelegynae</taxon>
        <taxon>Araneoidea</taxon>
        <taxon>Araneidae</taxon>
        <taxon>Caerostris</taxon>
    </lineage>
</organism>
<keyword evidence="2" id="KW-1185">Reference proteome</keyword>
<evidence type="ECO:0000313" key="1">
    <source>
        <dbReference type="EMBL" id="GIY69176.1"/>
    </source>
</evidence>
<name>A0AAV4VGC5_CAEEX</name>
<dbReference type="Proteomes" id="UP001054945">
    <property type="component" value="Unassembled WGS sequence"/>
</dbReference>
<comment type="caution">
    <text evidence="1">The sequence shown here is derived from an EMBL/GenBank/DDBJ whole genome shotgun (WGS) entry which is preliminary data.</text>
</comment>
<reference evidence="1 2" key="1">
    <citation type="submission" date="2021-06" db="EMBL/GenBank/DDBJ databases">
        <title>Caerostris extrusa draft genome.</title>
        <authorList>
            <person name="Kono N."/>
            <person name="Arakawa K."/>
        </authorList>
    </citation>
    <scope>NUCLEOTIDE SEQUENCE [LARGE SCALE GENOMIC DNA]</scope>
</reference>
<proteinExistence type="predicted"/>
<dbReference type="EMBL" id="BPLR01014502">
    <property type="protein sequence ID" value="GIY69176.1"/>
    <property type="molecule type" value="Genomic_DNA"/>
</dbReference>
<dbReference type="AlphaFoldDB" id="A0AAV4VGC5"/>
<protein>
    <submittedName>
        <fullName evidence="1">Uncharacterized protein</fullName>
    </submittedName>
</protein>
<accession>A0AAV4VGC5</accession>
<sequence length="89" mass="10016">MKTYYPLRSKFLSPATQPSSANISPGYLCQHLPETASFFFLQEPFHRERAKSPDSAGLVLGHADDLLNNARGRRCIQIRQSNLQPFPPS</sequence>
<gene>
    <name evidence="1" type="ORF">CEXT_722581</name>
</gene>
<evidence type="ECO:0000313" key="2">
    <source>
        <dbReference type="Proteomes" id="UP001054945"/>
    </source>
</evidence>